<evidence type="ECO:0000313" key="1">
    <source>
        <dbReference type="EMBL" id="CAH2047251.1"/>
    </source>
</evidence>
<keyword evidence="2" id="KW-1185">Reference proteome</keyword>
<gene>
    <name evidence="1" type="ORF">IPOD504_LOCUS5687</name>
</gene>
<evidence type="ECO:0000313" key="2">
    <source>
        <dbReference type="Proteomes" id="UP000837857"/>
    </source>
</evidence>
<dbReference type="EMBL" id="OW152829">
    <property type="protein sequence ID" value="CAH2047251.1"/>
    <property type="molecule type" value="Genomic_DNA"/>
</dbReference>
<name>A0ABN8I2H0_9NEOP</name>
<sequence>MAELTRPTRHRVAVGICDDEWKRGWESTPGCGARGVVWGGKGGPPCLPLYEWGHTSSESIGAVSPAVVGAQGHRRSNNRCSADALRRAASAKPIFCHLCNDVIAVDNRHLCPISMALPIVNRSFSVT</sequence>
<reference evidence="1" key="1">
    <citation type="submission" date="2022-03" db="EMBL/GenBank/DDBJ databases">
        <authorList>
            <person name="Martin H S."/>
        </authorList>
    </citation>
    <scope>NUCLEOTIDE SEQUENCE</scope>
</reference>
<accession>A0ABN8I2H0</accession>
<dbReference type="Proteomes" id="UP000837857">
    <property type="component" value="Chromosome 17"/>
</dbReference>
<protein>
    <submittedName>
        <fullName evidence="1">Uncharacterized protein</fullName>
    </submittedName>
</protein>
<proteinExistence type="predicted"/>
<feature type="non-terminal residue" evidence="1">
    <location>
        <position position="127"/>
    </location>
</feature>
<organism evidence="1 2">
    <name type="scientific">Iphiclides podalirius</name>
    <name type="common">scarce swallowtail</name>
    <dbReference type="NCBI Taxonomy" id="110791"/>
    <lineage>
        <taxon>Eukaryota</taxon>
        <taxon>Metazoa</taxon>
        <taxon>Ecdysozoa</taxon>
        <taxon>Arthropoda</taxon>
        <taxon>Hexapoda</taxon>
        <taxon>Insecta</taxon>
        <taxon>Pterygota</taxon>
        <taxon>Neoptera</taxon>
        <taxon>Endopterygota</taxon>
        <taxon>Lepidoptera</taxon>
        <taxon>Glossata</taxon>
        <taxon>Ditrysia</taxon>
        <taxon>Papilionoidea</taxon>
        <taxon>Papilionidae</taxon>
        <taxon>Papilioninae</taxon>
        <taxon>Iphiclides</taxon>
    </lineage>
</organism>